<organism evidence="6 7">
    <name type="scientific">Alosa alosa</name>
    <name type="common">allis shad</name>
    <dbReference type="NCBI Taxonomy" id="278164"/>
    <lineage>
        <taxon>Eukaryota</taxon>
        <taxon>Metazoa</taxon>
        <taxon>Chordata</taxon>
        <taxon>Craniata</taxon>
        <taxon>Vertebrata</taxon>
        <taxon>Euteleostomi</taxon>
        <taxon>Actinopterygii</taxon>
        <taxon>Neopterygii</taxon>
        <taxon>Teleostei</taxon>
        <taxon>Clupei</taxon>
        <taxon>Clupeiformes</taxon>
        <taxon>Clupeoidei</taxon>
        <taxon>Clupeidae</taxon>
        <taxon>Alosa</taxon>
    </lineage>
</organism>
<evidence type="ECO:0000256" key="4">
    <source>
        <dbReference type="SAM" id="MobiDB-lite"/>
    </source>
</evidence>
<evidence type="ECO:0000256" key="2">
    <source>
        <dbReference type="ARBA" id="ARBA00023157"/>
    </source>
</evidence>
<dbReference type="Pfam" id="PF23344">
    <property type="entry name" value="ZP-N"/>
    <property type="match status" value="1"/>
</dbReference>
<dbReference type="PROSITE" id="PS51034">
    <property type="entry name" value="ZP_2"/>
    <property type="match status" value="1"/>
</dbReference>
<keyword evidence="2" id="KW-1015">Disulfide bond</keyword>
<evidence type="ECO:0000313" key="7">
    <source>
        <dbReference type="Proteomes" id="UP000823561"/>
    </source>
</evidence>
<dbReference type="PRINTS" id="PR00023">
    <property type="entry name" value="ZPELLUCIDA"/>
</dbReference>
<dbReference type="PANTHER" id="PTHR14002:SF59">
    <property type="entry name" value="CUB AND ZONA PELLUCIDA-LIKE DOMAIN-CONTAINING PROTEIN 1-RELATED"/>
    <property type="match status" value="1"/>
</dbReference>
<accession>A0AAV6FPE0</accession>
<proteinExistence type="predicted"/>
<dbReference type="EMBL" id="JADWDJ010000022">
    <property type="protein sequence ID" value="KAG5263097.1"/>
    <property type="molecule type" value="Genomic_DNA"/>
</dbReference>
<evidence type="ECO:0000256" key="1">
    <source>
        <dbReference type="ARBA" id="ARBA00022729"/>
    </source>
</evidence>
<dbReference type="InterPro" id="IPR055356">
    <property type="entry name" value="ZP-N"/>
</dbReference>
<dbReference type="SMART" id="SM00241">
    <property type="entry name" value="ZP"/>
    <property type="match status" value="1"/>
</dbReference>
<comment type="caution">
    <text evidence="6">The sequence shown here is derived from an EMBL/GenBank/DDBJ whole genome shotgun (WGS) entry which is preliminary data.</text>
</comment>
<dbReference type="InterPro" id="IPR055355">
    <property type="entry name" value="ZP-C"/>
</dbReference>
<evidence type="ECO:0000259" key="5">
    <source>
        <dbReference type="PROSITE" id="PS51034"/>
    </source>
</evidence>
<gene>
    <name evidence="6" type="ORF">AALO_G00282540</name>
</gene>
<sequence length="328" mass="36805">MEIICLEDSIHIALAKNGKIALNEDYLQLSDPNCTLSSNGTHLLANITLTGCGTQMEDDGTHLIFKNMILSTHDPRAVIVREPDVDIEFLCKYPKRENVTLGYIAHRPPVTFTQRGFGTFTYQFEFYESGAFAQQKDPNSYPLEFDVGEMMYMQIESIVDVPNTELFAETCRATPTNNPHDRISYPIILNGCKADETVQIIMNSNHSKIQFAMEAFKFLGHHDQVFITCSVVLCEVGSDSRCAQGCIPGHGVRKREATNISYSSGHRIHKRDVPMEISSHFVSHPHRLSKRDVLYQTSGHFVSQGPLRVRGQEADSPGKASRESECMT</sequence>
<keyword evidence="3" id="KW-0325">Glycoprotein</keyword>
<dbReference type="InterPro" id="IPR001507">
    <property type="entry name" value="ZP_dom"/>
</dbReference>
<protein>
    <recommendedName>
        <fullName evidence="5">ZP domain-containing protein</fullName>
    </recommendedName>
</protein>
<name>A0AAV6FPE0_9TELE</name>
<dbReference type="AlphaFoldDB" id="A0AAV6FPE0"/>
<dbReference type="Pfam" id="PF00100">
    <property type="entry name" value="Zona_pellucida"/>
    <property type="match status" value="1"/>
</dbReference>
<dbReference type="InterPro" id="IPR048290">
    <property type="entry name" value="ZP_chr"/>
</dbReference>
<feature type="region of interest" description="Disordered" evidence="4">
    <location>
        <begin position="306"/>
        <end position="328"/>
    </location>
</feature>
<keyword evidence="1" id="KW-0732">Signal</keyword>
<feature type="domain" description="ZP" evidence="5">
    <location>
        <begin position="4"/>
        <end position="249"/>
    </location>
</feature>
<dbReference type="Gene3D" id="2.60.40.3210">
    <property type="entry name" value="Zona pellucida, ZP-N domain"/>
    <property type="match status" value="1"/>
</dbReference>
<evidence type="ECO:0000313" key="6">
    <source>
        <dbReference type="EMBL" id="KAG5263097.1"/>
    </source>
</evidence>
<dbReference type="Proteomes" id="UP000823561">
    <property type="component" value="Chromosome 22"/>
</dbReference>
<dbReference type="InterPro" id="IPR042235">
    <property type="entry name" value="ZP-C_dom"/>
</dbReference>
<dbReference type="PANTHER" id="PTHR14002">
    <property type="entry name" value="ENDOGLIN/TGF-BETA RECEPTOR TYPE III"/>
    <property type="match status" value="1"/>
</dbReference>
<keyword evidence="7" id="KW-1185">Reference proteome</keyword>
<dbReference type="Gene3D" id="2.60.40.4100">
    <property type="entry name" value="Zona pellucida, ZP-C domain"/>
    <property type="match status" value="1"/>
</dbReference>
<evidence type="ECO:0000256" key="3">
    <source>
        <dbReference type="ARBA" id="ARBA00023180"/>
    </source>
</evidence>
<reference evidence="6" key="1">
    <citation type="submission" date="2020-10" db="EMBL/GenBank/DDBJ databases">
        <title>Chromosome-scale genome assembly of the Allis shad, Alosa alosa.</title>
        <authorList>
            <person name="Margot Z."/>
            <person name="Christophe K."/>
            <person name="Cabau C."/>
            <person name="Louis A."/>
            <person name="Berthelot C."/>
            <person name="Parey E."/>
            <person name="Roest Crollius H."/>
            <person name="Montfort J."/>
            <person name="Robinson-Rechavi M."/>
            <person name="Bucao C."/>
            <person name="Bouchez O."/>
            <person name="Gislard M."/>
            <person name="Lluch J."/>
            <person name="Milhes M."/>
            <person name="Lampietro C."/>
            <person name="Lopez Roques C."/>
            <person name="Donnadieu C."/>
            <person name="Braasch I."/>
            <person name="Desvignes T."/>
            <person name="Postlethwait J."/>
            <person name="Bobe J."/>
            <person name="Guiguen Y."/>
        </authorList>
    </citation>
    <scope>NUCLEOTIDE SEQUENCE</scope>
    <source>
        <strain evidence="6">M-15738</strain>
        <tissue evidence="6">Blood</tissue>
    </source>
</reference>